<evidence type="ECO:0000313" key="1">
    <source>
        <dbReference type="EMBL" id="OIQ70742.1"/>
    </source>
</evidence>
<accession>A0A1J5PH21</accession>
<organism evidence="1">
    <name type="scientific">mine drainage metagenome</name>
    <dbReference type="NCBI Taxonomy" id="410659"/>
    <lineage>
        <taxon>unclassified sequences</taxon>
        <taxon>metagenomes</taxon>
        <taxon>ecological metagenomes</taxon>
    </lineage>
</organism>
<dbReference type="AlphaFoldDB" id="A0A1J5PH21"/>
<dbReference type="EMBL" id="MLJW01004051">
    <property type="protein sequence ID" value="OIQ70742.1"/>
    <property type="molecule type" value="Genomic_DNA"/>
</dbReference>
<reference evidence="1" key="1">
    <citation type="submission" date="2016-10" db="EMBL/GenBank/DDBJ databases">
        <title>Sequence of Gallionella enrichment culture.</title>
        <authorList>
            <person name="Poehlein A."/>
            <person name="Muehling M."/>
            <person name="Daniel R."/>
        </authorList>
    </citation>
    <scope>NUCLEOTIDE SEQUENCE</scope>
</reference>
<proteinExistence type="predicted"/>
<gene>
    <name evidence="1" type="ORF">GALL_476410</name>
</gene>
<comment type="caution">
    <text evidence="1">The sequence shown here is derived from an EMBL/GenBank/DDBJ whole genome shotgun (WGS) entry which is preliminary data.</text>
</comment>
<name>A0A1J5PH21_9ZZZZ</name>
<sequence length="297" mass="32573">MRAQLAYQSLGQHAQQRRTQQKRLNAHVGQARDGAGGIVGVQGGEHQVAGQRGLNRNLRGLKVTDFTDHDDVRVLPQNGAQGLGKVKFDLRVDLGLPDTGEFILDRVFDGHDVVAPGVQPRQRRIQGGGFARAGRAGDQHNAVRLGHQRLKAAQHLALHAQRFQTQAAFGFVQQAQHRTLAMGAGDGRHPHIHRPGADAQGDAPVLRQPALGNVKLGHDLQAGNQRRMQRTVGLHHLAQRAIHPKTHAGVAFIGLDVDVAGTVARSLRQQRVQHADDWRVIGRLQQVFNRRQVLHHA</sequence>
<protein>
    <submittedName>
        <fullName evidence="1">Uncharacterized protein</fullName>
    </submittedName>
</protein>